<evidence type="ECO:0000256" key="1">
    <source>
        <dbReference type="SAM" id="MobiDB-lite"/>
    </source>
</evidence>
<dbReference type="EMBL" id="GADI01004614">
    <property type="protein sequence ID" value="JAA69194.1"/>
    <property type="molecule type" value="mRNA"/>
</dbReference>
<protein>
    <submittedName>
        <fullName evidence="3">Putative abc transporter</fullName>
    </submittedName>
</protein>
<accession>A0A0K8RFF0</accession>
<dbReference type="AlphaFoldDB" id="A0A0K8RFF0"/>
<evidence type="ECO:0000313" key="3">
    <source>
        <dbReference type="EMBL" id="JAA69194.1"/>
    </source>
</evidence>
<evidence type="ECO:0000256" key="2">
    <source>
        <dbReference type="SAM" id="Phobius"/>
    </source>
</evidence>
<feature type="transmembrane region" description="Helical" evidence="2">
    <location>
        <begin position="25"/>
        <end position="47"/>
    </location>
</feature>
<keyword evidence="2" id="KW-0472">Membrane</keyword>
<name>A0A0K8RFF0_IXORI</name>
<reference evidence="3" key="1">
    <citation type="submission" date="2012-12" db="EMBL/GenBank/DDBJ databases">
        <title>Identification and characterization of a phenylalanine ammonia-lyase gene family in Isatis indigotica Fort.</title>
        <authorList>
            <person name="Liu Q."/>
            <person name="Chen J."/>
            <person name="Zhou X."/>
            <person name="Di P."/>
            <person name="Xiao Y."/>
            <person name="Xuan H."/>
            <person name="Zhang L."/>
            <person name="Chen W."/>
        </authorList>
    </citation>
    <scope>NUCLEOTIDE SEQUENCE</scope>
    <source>
        <tissue evidence="3">Salivary gland</tissue>
    </source>
</reference>
<feature type="region of interest" description="Disordered" evidence="1">
    <location>
        <begin position="74"/>
        <end position="96"/>
    </location>
</feature>
<keyword evidence="2" id="KW-0812">Transmembrane</keyword>
<feature type="compositionally biased region" description="Basic and acidic residues" evidence="1">
    <location>
        <begin position="84"/>
        <end position="96"/>
    </location>
</feature>
<proteinExistence type="evidence at transcript level"/>
<organism evidence="3">
    <name type="scientific">Ixodes ricinus</name>
    <name type="common">Common tick</name>
    <name type="synonym">Acarus ricinus</name>
    <dbReference type="NCBI Taxonomy" id="34613"/>
    <lineage>
        <taxon>Eukaryota</taxon>
        <taxon>Metazoa</taxon>
        <taxon>Ecdysozoa</taxon>
        <taxon>Arthropoda</taxon>
        <taxon>Chelicerata</taxon>
        <taxon>Arachnida</taxon>
        <taxon>Acari</taxon>
        <taxon>Parasitiformes</taxon>
        <taxon>Ixodida</taxon>
        <taxon>Ixodoidea</taxon>
        <taxon>Ixodidae</taxon>
        <taxon>Ixodinae</taxon>
        <taxon>Ixodes</taxon>
    </lineage>
</organism>
<sequence length="96" mass="10599">MNPDVGWTWKEVSQFLLLSTQFWTVPLRIIMTLGLAVAILGALVPCYRRRHGATSPGATSFVADALRQVPDKANGLQGYTTAPDQRDSQRHQGFEA</sequence>
<keyword evidence="2" id="KW-1133">Transmembrane helix</keyword>